<keyword evidence="6" id="KW-1185">Reference proteome</keyword>
<dbReference type="GO" id="GO:0000712">
    <property type="term" value="P:resolution of meiotic recombination intermediates"/>
    <property type="evidence" value="ECO:0007669"/>
    <property type="project" value="TreeGrafter"/>
</dbReference>
<keyword evidence="3" id="KW-0234">DNA repair</keyword>
<dbReference type="GO" id="GO:0000014">
    <property type="term" value="F:single-stranded DNA endodeoxyribonuclease activity"/>
    <property type="evidence" value="ECO:0007669"/>
    <property type="project" value="TreeGrafter"/>
</dbReference>
<dbReference type="Proteomes" id="UP000747110">
    <property type="component" value="Unassembled WGS sequence"/>
</dbReference>
<gene>
    <name evidence="5" type="ORF">Vretifemale_19842</name>
</gene>
<protein>
    <submittedName>
        <fullName evidence="5">Uncharacterized protein</fullName>
    </submittedName>
</protein>
<dbReference type="GO" id="GO:0003697">
    <property type="term" value="F:single-stranded DNA binding"/>
    <property type="evidence" value="ECO:0007669"/>
    <property type="project" value="TreeGrafter"/>
</dbReference>
<accession>A0A8J4D498</accession>
<feature type="compositionally biased region" description="Gly residues" evidence="4">
    <location>
        <begin position="722"/>
        <end position="732"/>
    </location>
</feature>
<evidence type="ECO:0000313" key="6">
    <source>
        <dbReference type="Proteomes" id="UP000747110"/>
    </source>
</evidence>
<feature type="region of interest" description="Disordered" evidence="4">
    <location>
        <begin position="713"/>
        <end position="732"/>
    </location>
</feature>
<sequence>MEDVQHQAEALALSSPLLLPYERQLIEEAIQDDCLIITAAGLGWQRVVAVLLRIAQHTRMAGTSSPPPSAKSDQQNPQRQGPLQNDDNSAAGASTDSSAAAGRGNGPPTGHGLPGCVLVLGASPWQRALITAELARHDRGLLAPVDINNEVPAAERVQLYRAVPGGRPLFITPRILVVDLLARRLRGREVAGVLLLNAHRVSDTSGEGFAVALLRGDSPAGTPGACWVRAVSDLPVSFNKGFNKVEKVMKALHVRRLHLWPRFQEHVRQCLDEHKPVVVEWDQELSGPMLLIQAALLEVLEGLIRELRRTNNKLDTSELVLENGVLRSFDEIVRRQLDPIWHTISWKTRRICADLRTLRELSALLLSTDCVTFLAHLEGLRQSEGVRCVWLFHDATHAIYEQVCLVRRVPEHKYAPSAPGRAIPLNDTVKPLSYIGPLEVQPDGTVGTTGVGGVVVSIESSAKRELHPPTLSPTPTRNTHAVGLPEPFEPSSYFYTYVCRRSPIVLRGDNQNGKAGKVRLPDGWKATVRAVAEVVGGELRLPQGILGRGRRVRMTSRTNFERLLREKEQELERRRILAARGGSLSQVSVEQLRNPNKHPDHRQYGNHQDQQQDADLDLDSASGQQGGAFNHVMNNQQPTTAPAACPRPKTAQGLTTVSTTQDVVAVLSGRLSSSFGFGGDGAAAAAEGADHGGRIICSSLDSQEGDCGDCGGYSCGSYGSPRGRGSGGSEGE</sequence>
<feature type="compositionally biased region" description="Polar residues" evidence="4">
    <location>
        <begin position="71"/>
        <end position="83"/>
    </location>
</feature>
<evidence type="ECO:0000313" key="5">
    <source>
        <dbReference type="EMBL" id="GIL92326.1"/>
    </source>
</evidence>
<dbReference type="PANTHER" id="PTHR10150:SF0">
    <property type="entry name" value="DNA REPAIR ENDONUCLEASE XPF"/>
    <property type="match status" value="1"/>
</dbReference>
<keyword evidence="1" id="KW-0227">DNA damage</keyword>
<evidence type="ECO:0000256" key="2">
    <source>
        <dbReference type="ARBA" id="ARBA00022801"/>
    </source>
</evidence>
<reference evidence="5" key="1">
    <citation type="journal article" date="2021" name="Proc. Natl. Acad. Sci. U.S.A.">
        <title>Three genomes in the algal genus Volvox reveal the fate of a haploid sex-determining region after a transition to homothallism.</title>
        <authorList>
            <person name="Yamamoto K."/>
            <person name="Hamaji T."/>
            <person name="Kawai-Toyooka H."/>
            <person name="Matsuzaki R."/>
            <person name="Takahashi F."/>
            <person name="Nishimura Y."/>
            <person name="Kawachi M."/>
            <person name="Noguchi H."/>
            <person name="Minakuchi Y."/>
            <person name="Umen J.G."/>
            <person name="Toyoda A."/>
            <person name="Nozaki H."/>
        </authorList>
    </citation>
    <scope>NUCLEOTIDE SEQUENCE</scope>
    <source>
        <strain evidence="5">NIES-3786</strain>
    </source>
</reference>
<feature type="compositionally biased region" description="Low complexity" evidence="4">
    <location>
        <begin position="85"/>
        <end position="102"/>
    </location>
</feature>
<proteinExistence type="predicted"/>
<feature type="region of interest" description="Disordered" evidence="4">
    <location>
        <begin position="594"/>
        <end position="653"/>
    </location>
</feature>
<name>A0A8J4D498_9CHLO</name>
<dbReference type="GO" id="GO:0003684">
    <property type="term" value="F:damaged DNA binding"/>
    <property type="evidence" value="ECO:0007669"/>
    <property type="project" value="TreeGrafter"/>
</dbReference>
<dbReference type="GO" id="GO:0000724">
    <property type="term" value="P:double-strand break repair via homologous recombination"/>
    <property type="evidence" value="ECO:0007669"/>
    <property type="project" value="TreeGrafter"/>
</dbReference>
<evidence type="ECO:0000256" key="1">
    <source>
        <dbReference type="ARBA" id="ARBA00022763"/>
    </source>
</evidence>
<dbReference type="PANTHER" id="PTHR10150">
    <property type="entry name" value="DNA REPAIR ENDONUCLEASE XPF"/>
    <property type="match status" value="1"/>
</dbReference>
<evidence type="ECO:0000256" key="4">
    <source>
        <dbReference type="SAM" id="MobiDB-lite"/>
    </source>
</evidence>
<dbReference type="GO" id="GO:0000110">
    <property type="term" value="C:nucleotide-excision repair factor 1 complex"/>
    <property type="evidence" value="ECO:0007669"/>
    <property type="project" value="TreeGrafter"/>
</dbReference>
<dbReference type="AlphaFoldDB" id="A0A8J4D498"/>
<organism evidence="5 6">
    <name type="scientific">Volvox reticuliferus</name>
    <dbReference type="NCBI Taxonomy" id="1737510"/>
    <lineage>
        <taxon>Eukaryota</taxon>
        <taxon>Viridiplantae</taxon>
        <taxon>Chlorophyta</taxon>
        <taxon>core chlorophytes</taxon>
        <taxon>Chlorophyceae</taxon>
        <taxon>CS clade</taxon>
        <taxon>Chlamydomonadales</taxon>
        <taxon>Volvocaceae</taxon>
        <taxon>Volvox</taxon>
    </lineage>
</organism>
<feature type="non-terminal residue" evidence="5">
    <location>
        <position position="732"/>
    </location>
</feature>
<evidence type="ECO:0000256" key="3">
    <source>
        <dbReference type="ARBA" id="ARBA00023204"/>
    </source>
</evidence>
<dbReference type="GO" id="GO:1901255">
    <property type="term" value="P:nucleotide-excision repair involved in interstrand cross-link repair"/>
    <property type="evidence" value="ECO:0007669"/>
    <property type="project" value="TreeGrafter"/>
</dbReference>
<feature type="region of interest" description="Disordered" evidence="4">
    <location>
        <begin position="60"/>
        <end position="108"/>
    </location>
</feature>
<keyword evidence="2" id="KW-0378">Hydrolase</keyword>
<dbReference type="EMBL" id="BNCP01000076">
    <property type="protein sequence ID" value="GIL92326.1"/>
    <property type="molecule type" value="Genomic_DNA"/>
</dbReference>
<dbReference type="OrthoDB" id="361020at2759"/>
<comment type="caution">
    <text evidence="5">The sequence shown here is derived from an EMBL/GenBank/DDBJ whole genome shotgun (WGS) entry which is preliminary data.</text>
</comment>